<evidence type="ECO:0000313" key="2">
    <source>
        <dbReference type="EMBL" id="OMJ77846.1"/>
    </source>
</evidence>
<accession>A0A1R2BM61</accession>
<evidence type="ECO:0000256" key="1">
    <source>
        <dbReference type="SAM" id="SignalP"/>
    </source>
</evidence>
<dbReference type="EMBL" id="MPUH01000553">
    <property type="protein sequence ID" value="OMJ77846.1"/>
    <property type="molecule type" value="Genomic_DNA"/>
</dbReference>
<gene>
    <name evidence="2" type="ORF">SteCoe_22480</name>
</gene>
<feature type="chain" id="PRO_5012209958" evidence="1">
    <location>
        <begin position="18"/>
        <end position="155"/>
    </location>
</feature>
<sequence length="155" mass="17315">MVFKTLTLFPLILVVSAINLRYAPTNFLQQDPAALSKEIIAYIMGDVSKGAATPDDAYFNIMDMVEDGTIFQEDGMPAMSELEIIMRTRGIPFFLQNFADKILEEILFDVGNCDATFGQADAQGRVMVNAGTITHEVYERFMENLRLIDCSKCPV</sequence>
<keyword evidence="1" id="KW-0732">Signal</keyword>
<reference evidence="2 3" key="1">
    <citation type="submission" date="2016-11" db="EMBL/GenBank/DDBJ databases">
        <title>The macronuclear genome of Stentor coeruleus: a giant cell with tiny introns.</title>
        <authorList>
            <person name="Slabodnick M."/>
            <person name="Ruby J.G."/>
            <person name="Reiff S.B."/>
            <person name="Swart E.C."/>
            <person name="Gosai S."/>
            <person name="Prabakaran S."/>
            <person name="Witkowska E."/>
            <person name="Larue G.E."/>
            <person name="Fisher S."/>
            <person name="Freeman R.M."/>
            <person name="Gunawardena J."/>
            <person name="Chu W."/>
            <person name="Stover N.A."/>
            <person name="Gregory B.D."/>
            <person name="Nowacki M."/>
            <person name="Derisi J."/>
            <person name="Roy S.W."/>
            <person name="Marshall W.F."/>
            <person name="Sood P."/>
        </authorList>
    </citation>
    <scope>NUCLEOTIDE SEQUENCE [LARGE SCALE GENOMIC DNA]</scope>
    <source>
        <strain evidence="2">WM001</strain>
    </source>
</reference>
<evidence type="ECO:0000313" key="3">
    <source>
        <dbReference type="Proteomes" id="UP000187209"/>
    </source>
</evidence>
<protein>
    <submittedName>
        <fullName evidence="2">Uncharacterized protein</fullName>
    </submittedName>
</protein>
<proteinExistence type="predicted"/>
<name>A0A1R2BM61_9CILI</name>
<dbReference type="Proteomes" id="UP000187209">
    <property type="component" value="Unassembled WGS sequence"/>
</dbReference>
<keyword evidence="3" id="KW-1185">Reference proteome</keyword>
<comment type="caution">
    <text evidence="2">The sequence shown here is derived from an EMBL/GenBank/DDBJ whole genome shotgun (WGS) entry which is preliminary data.</text>
</comment>
<feature type="signal peptide" evidence="1">
    <location>
        <begin position="1"/>
        <end position="17"/>
    </location>
</feature>
<dbReference type="AlphaFoldDB" id="A0A1R2BM61"/>
<organism evidence="2 3">
    <name type="scientific">Stentor coeruleus</name>
    <dbReference type="NCBI Taxonomy" id="5963"/>
    <lineage>
        <taxon>Eukaryota</taxon>
        <taxon>Sar</taxon>
        <taxon>Alveolata</taxon>
        <taxon>Ciliophora</taxon>
        <taxon>Postciliodesmatophora</taxon>
        <taxon>Heterotrichea</taxon>
        <taxon>Heterotrichida</taxon>
        <taxon>Stentoridae</taxon>
        <taxon>Stentor</taxon>
    </lineage>
</organism>